<evidence type="ECO:0000256" key="1">
    <source>
        <dbReference type="ARBA" id="ARBA00010126"/>
    </source>
</evidence>
<evidence type="ECO:0000256" key="2">
    <source>
        <dbReference type="ARBA" id="ARBA00023054"/>
    </source>
</evidence>
<keyword evidence="2" id="KW-0175">Coiled coil</keyword>
<feature type="region of interest" description="Disordered" evidence="3">
    <location>
        <begin position="133"/>
        <end position="257"/>
    </location>
</feature>
<dbReference type="STRING" id="36022.A0A1V2L4F7"/>
<keyword evidence="6" id="KW-1185">Reference proteome</keyword>
<accession>A0A1V2L4F7</accession>
<feature type="compositionally biased region" description="Acidic residues" evidence="3">
    <location>
        <begin position="8"/>
        <end position="18"/>
    </location>
</feature>
<feature type="region of interest" description="Disordered" evidence="3">
    <location>
        <begin position="1"/>
        <end position="42"/>
    </location>
</feature>
<organism evidence="5 6">
    <name type="scientific">Cyberlindnera fabianii</name>
    <name type="common">Yeast</name>
    <name type="synonym">Hansenula fabianii</name>
    <dbReference type="NCBI Taxonomy" id="36022"/>
    <lineage>
        <taxon>Eukaryota</taxon>
        <taxon>Fungi</taxon>
        <taxon>Dikarya</taxon>
        <taxon>Ascomycota</taxon>
        <taxon>Saccharomycotina</taxon>
        <taxon>Saccharomycetes</taxon>
        <taxon>Phaffomycetales</taxon>
        <taxon>Phaffomycetaceae</taxon>
        <taxon>Cyberlindnera</taxon>
    </lineage>
</organism>
<evidence type="ECO:0000256" key="3">
    <source>
        <dbReference type="SAM" id="MobiDB-lite"/>
    </source>
</evidence>
<comment type="similarity">
    <text evidence="1">Belongs to the NSRP1 family.</text>
</comment>
<dbReference type="AlphaFoldDB" id="A0A1V2L4F7"/>
<evidence type="ECO:0000313" key="5">
    <source>
        <dbReference type="EMBL" id="ONH66640.1"/>
    </source>
</evidence>
<dbReference type="Pfam" id="PF09745">
    <property type="entry name" value="NSRP1_N"/>
    <property type="match status" value="1"/>
</dbReference>
<dbReference type="VEuPathDB" id="FungiDB:BON22_3408"/>
<gene>
    <name evidence="5" type="ORF">BON22_3408</name>
</gene>
<protein>
    <submittedName>
        <fullName evidence="5">Nuclear speckle splicing regulatory protein 1</fullName>
    </submittedName>
</protein>
<sequence>MSRKALGFDDESSGEEEAPAAPSWRATSDKSTTSKRLGPSFLNKDIDEIDESIYAYDEVYDEVSHAKKTETLRASKATRPQYIQGLLEAKNRRQEDKLRVSDLKVSKERANEGDEFKDKEVFVTNAYKEHRKKVEENVKQEEKEAGEVDMKTFHRAMMDSHDRNAHDQMEHTTNQEEQKEENDTQNVEETHISLQAGLNIPSKAKIPSQAPASPPPFKKQKPSRQSETQEVLKQIEESEKEKKKKQDEKRLATKKSRLLPKLSETDIEQYRQQYLQRKAAAS</sequence>
<feature type="compositionally biased region" description="Basic and acidic residues" evidence="3">
    <location>
        <begin position="133"/>
        <end position="177"/>
    </location>
</feature>
<feature type="domain" description="Nuclear speckle splicing regulatory protein 1 N-terminal" evidence="4">
    <location>
        <begin position="46"/>
        <end position="146"/>
    </location>
</feature>
<dbReference type="PANTHER" id="PTHR47845:SF1">
    <property type="entry name" value="NUCLEAR SPECKLE SPLICING REGULATORY PROTEIN 1 HOMOLOG"/>
    <property type="match status" value="1"/>
</dbReference>
<proteinExistence type="inferred from homology"/>
<reference evidence="6" key="1">
    <citation type="journal article" date="2017" name="Genome Announc.">
        <title>Genome sequences of Cyberlindnera fabianii 65, Pichia kudriavzevii 129, and Saccharomyces cerevisiae 131 isolated from fermented masau fruits in Zimbabwe.</title>
        <authorList>
            <person name="van Rijswijck I.M.H."/>
            <person name="Derks M.F.L."/>
            <person name="Abee T."/>
            <person name="de Ridder D."/>
            <person name="Smid E.J."/>
        </authorList>
    </citation>
    <scope>NUCLEOTIDE SEQUENCE [LARGE SCALE GENOMIC DNA]</scope>
    <source>
        <strain evidence="6">65</strain>
    </source>
</reference>
<dbReference type="InterPro" id="IPR053246">
    <property type="entry name" value="NS_splicing_regulatory_protein"/>
</dbReference>
<dbReference type="PANTHER" id="PTHR47845">
    <property type="entry name" value="NUCLEAR SPECKLE SPLICING REGULATORY PROTEIN 1 HOMOLOG"/>
    <property type="match status" value="1"/>
</dbReference>
<name>A0A1V2L4F7_CYBFA</name>
<feature type="compositionally biased region" description="Basic and acidic residues" evidence="3">
    <location>
        <begin position="233"/>
        <end position="251"/>
    </location>
</feature>
<dbReference type="OMA" id="RAMMDSH"/>
<dbReference type="Proteomes" id="UP000189513">
    <property type="component" value="Unassembled WGS sequence"/>
</dbReference>
<evidence type="ECO:0000313" key="6">
    <source>
        <dbReference type="Proteomes" id="UP000189513"/>
    </source>
</evidence>
<evidence type="ECO:0000259" key="4">
    <source>
        <dbReference type="Pfam" id="PF09745"/>
    </source>
</evidence>
<dbReference type="GO" id="GO:0000381">
    <property type="term" value="P:regulation of alternative mRNA splicing, via spliceosome"/>
    <property type="evidence" value="ECO:0007669"/>
    <property type="project" value="InterPro"/>
</dbReference>
<feature type="compositionally biased region" description="Polar residues" evidence="3">
    <location>
        <begin position="25"/>
        <end position="35"/>
    </location>
</feature>
<comment type="caution">
    <text evidence="5">The sequence shown here is derived from an EMBL/GenBank/DDBJ whole genome shotgun (WGS) entry which is preliminary data.</text>
</comment>
<dbReference type="EMBL" id="MPUK01000006">
    <property type="protein sequence ID" value="ONH66640.1"/>
    <property type="molecule type" value="Genomic_DNA"/>
</dbReference>
<dbReference type="InterPro" id="IPR018612">
    <property type="entry name" value="NSRP1_N"/>
</dbReference>